<dbReference type="Gene3D" id="3.40.1810.10">
    <property type="entry name" value="Transcription factor, MADS-box"/>
    <property type="match status" value="1"/>
</dbReference>
<dbReference type="GO" id="GO:0046983">
    <property type="term" value="F:protein dimerization activity"/>
    <property type="evidence" value="ECO:0007669"/>
    <property type="project" value="InterPro"/>
</dbReference>
<dbReference type="SMART" id="SM00432">
    <property type="entry name" value="MADS"/>
    <property type="match status" value="1"/>
</dbReference>
<dbReference type="InterPro" id="IPR002100">
    <property type="entry name" value="TF_MADSbox"/>
</dbReference>
<dbReference type="SUPFAM" id="SSF55455">
    <property type="entry name" value="SRF-like"/>
    <property type="match status" value="1"/>
</dbReference>
<feature type="domain" description="MADS-box" evidence="7">
    <location>
        <begin position="9"/>
        <end position="69"/>
    </location>
</feature>
<keyword evidence="5" id="KW-0539">Nucleus</keyword>
<proteinExistence type="predicted"/>
<evidence type="ECO:0000256" key="6">
    <source>
        <dbReference type="SAM" id="MobiDB-lite"/>
    </source>
</evidence>
<name>A0A5C7GSW5_9ROSI</name>
<comment type="subcellular location">
    <subcellularLocation>
        <location evidence="1">Nucleus</location>
    </subcellularLocation>
</comment>
<keyword evidence="3" id="KW-0238">DNA-binding</keyword>
<dbReference type="Pfam" id="PF00319">
    <property type="entry name" value="SRF-TF"/>
    <property type="match status" value="1"/>
</dbReference>
<evidence type="ECO:0000256" key="1">
    <source>
        <dbReference type="ARBA" id="ARBA00004123"/>
    </source>
</evidence>
<keyword evidence="4" id="KW-0804">Transcription</keyword>
<evidence type="ECO:0000256" key="3">
    <source>
        <dbReference type="ARBA" id="ARBA00023125"/>
    </source>
</evidence>
<dbReference type="GO" id="GO:0000978">
    <property type="term" value="F:RNA polymerase II cis-regulatory region sequence-specific DNA binding"/>
    <property type="evidence" value="ECO:0007669"/>
    <property type="project" value="TreeGrafter"/>
</dbReference>
<dbReference type="PANTHER" id="PTHR11945:SF759">
    <property type="entry name" value="MADS-BOX DOMAIN-CONTAINING PROTEIN"/>
    <property type="match status" value="1"/>
</dbReference>
<feature type="region of interest" description="Disordered" evidence="6">
    <location>
        <begin position="175"/>
        <end position="203"/>
    </location>
</feature>
<dbReference type="AlphaFoldDB" id="A0A5C7GSW5"/>
<organism evidence="8 9">
    <name type="scientific">Acer yangbiense</name>
    <dbReference type="NCBI Taxonomy" id="1000413"/>
    <lineage>
        <taxon>Eukaryota</taxon>
        <taxon>Viridiplantae</taxon>
        <taxon>Streptophyta</taxon>
        <taxon>Embryophyta</taxon>
        <taxon>Tracheophyta</taxon>
        <taxon>Spermatophyta</taxon>
        <taxon>Magnoliopsida</taxon>
        <taxon>eudicotyledons</taxon>
        <taxon>Gunneridae</taxon>
        <taxon>Pentapetalae</taxon>
        <taxon>rosids</taxon>
        <taxon>malvids</taxon>
        <taxon>Sapindales</taxon>
        <taxon>Sapindaceae</taxon>
        <taxon>Hippocastanoideae</taxon>
        <taxon>Acereae</taxon>
        <taxon>Acer</taxon>
    </lineage>
</organism>
<evidence type="ECO:0000259" key="7">
    <source>
        <dbReference type="PROSITE" id="PS50066"/>
    </source>
</evidence>
<protein>
    <recommendedName>
        <fullName evidence="7">MADS-box domain-containing protein</fullName>
    </recommendedName>
</protein>
<dbReference type="OrthoDB" id="1898716at2759"/>
<keyword evidence="2" id="KW-0805">Transcription regulation</keyword>
<evidence type="ECO:0000313" key="9">
    <source>
        <dbReference type="Proteomes" id="UP000323000"/>
    </source>
</evidence>
<dbReference type="PANTHER" id="PTHR11945">
    <property type="entry name" value="MADS BOX PROTEIN"/>
    <property type="match status" value="1"/>
</dbReference>
<comment type="caution">
    <text evidence="8">The sequence shown here is derived from an EMBL/GenBank/DDBJ whole genome shotgun (WGS) entry which is preliminary data.</text>
</comment>
<dbReference type="GO" id="GO:0005634">
    <property type="term" value="C:nucleus"/>
    <property type="evidence" value="ECO:0007669"/>
    <property type="project" value="UniProtKB-SubCell"/>
</dbReference>
<dbReference type="PROSITE" id="PS50066">
    <property type="entry name" value="MADS_BOX_2"/>
    <property type="match status" value="1"/>
</dbReference>
<evidence type="ECO:0000256" key="5">
    <source>
        <dbReference type="ARBA" id="ARBA00023242"/>
    </source>
</evidence>
<dbReference type="Proteomes" id="UP000323000">
    <property type="component" value="Chromosome 13"/>
</dbReference>
<evidence type="ECO:0000256" key="4">
    <source>
        <dbReference type="ARBA" id="ARBA00023163"/>
    </source>
</evidence>
<gene>
    <name evidence="8" type="ORF">EZV62_027158</name>
</gene>
<dbReference type="FunFam" id="3.40.1810.10:FF:000006">
    <property type="entry name" value="Agamous-like MADS-box protein AGL62"/>
    <property type="match status" value="1"/>
</dbReference>
<dbReference type="EMBL" id="VAHF01000013">
    <property type="protein sequence ID" value="TXG47864.1"/>
    <property type="molecule type" value="Genomic_DNA"/>
</dbReference>
<dbReference type="GO" id="GO:0000981">
    <property type="term" value="F:DNA-binding transcription factor activity, RNA polymerase II-specific"/>
    <property type="evidence" value="ECO:0007669"/>
    <property type="project" value="TreeGrafter"/>
</dbReference>
<evidence type="ECO:0000313" key="8">
    <source>
        <dbReference type="EMBL" id="TXG47864.1"/>
    </source>
</evidence>
<accession>A0A5C7GSW5</accession>
<dbReference type="PRINTS" id="PR00404">
    <property type="entry name" value="MADSDOMAIN"/>
</dbReference>
<dbReference type="InterPro" id="IPR036879">
    <property type="entry name" value="TF_MADSbox_sf"/>
</dbReference>
<evidence type="ECO:0000256" key="2">
    <source>
        <dbReference type="ARBA" id="ARBA00023015"/>
    </source>
</evidence>
<sequence>MAESSKKTKGKQKIEIKKIEDDHDRLVTFSKRRSGIFKKASEIVTLIGAEIGVIVFSPTGKPYSFGHPSIEAISNRFLGVNLEPNNDANPFYEACRQAKINELIECHKNLLGQLDNLKERGKMFKKMTKEKNTQDWWEGFIDEMNLKEVLEMGAKFEELSKILLNKINEKSLGGLGALSSSSPPINPSQPRSYFPTNRDKSNP</sequence>
<feature type="compositionally biased region" description="Low complexity" evidence="6">
    <location>
        <begin position="177"/>
        <end position="192"/>
    </location>
</feature>
<keyword evidence="9" id="KW-1185">Reference proteome</keyword>
<reference evidence="9" key="1">
    <citation type="journal article" date="2019" name="Gigascience">
        <title>De novo genome assembly of the endangered Acer yangbiense, a plant species with extremely small populations endemic to Yunnan Province, China.</title>
        <authorList>
            <person name="Yang J."/>
            <person name="Wariss H.M."/>
            <person name="Tao L."/>
            <person name="Zhang R."/>
            <person name="Yun Q."/>
            <person name="Hollingsworth P."/>
            <person name="Dao Z."/>
            <person name="Luo G."/>
            <person name="Guo H."/>
            <person name="Ma Y."/>
            <person name="Sun W."/>
        </authorList>
    </citation>
    <scope>NUCLEOTIDE SEQUENCE [LARGE SCALE GENOMIC DNA]</scope>
    <source>
        <strain evidence="9">cv. Malutang</strain>
    </source>
</reference>